<dbReference type="EMBL" id="VEVO01000001">
    <property type="protein sequence ID" value="KAF0047407.1"/>
    <property type="molecule type" value="Genomic_DNA"/>
</dbReference>
<evidence type="ECO:0000313" key="2">
    <source>
        <dbReference type="EMBL" id="KAF0047407.1"/>
    </source>
</evidence>
<organism evidence="2 3">
    <name type="scientific">Scophthalmus maximus</name>
    <name type="common">Turbot</name>
    <name type="synonym">Psetta maxima</name>
    <dbReference type="NCBI Taxonomy" id="52904"/>
    <lineage>
        <taxon>Eukaryota</taxon>
        <taxon>Metazoa</taxon>
        <taxon>Chordata</taxon>
        <taxon>Craniata</taxon>
        <taxon>Vertebrata</taxon>
        <taxon>Euteleostomi</taxon>
        <taxon>Actinopterygii</taxon>
        <taxon>Neopterygii</taxon>
        <taxon>Teleostei</taxon>
        <taxon>Neoteleostei</taxon>
        <taxon>Acanthomorphata</taxon>
        <taxon>Carangaria</taxon>
        <taxon>Pleuronectiformes</taxon>
        <taxon>Pleuronectoidei</taxon>
        <taxon>Scophthalmidae</taxon>
        <taxon>Scophthalmus</taxon>
    </lineage>
</organism>
<accession>A0A6A4TKM8</accession>
<name>A0A6A4TKM8_SCOMX</name>
<gene>
    <name evidence="2" type="ORF">F2P81_001040</name>
</gene>
<evidence type="ECO:0000313" key="3">
    <source>
        <dbReference type="Proteomes" id="UP000438429"/>
    </source>
</evidence>
<protein>
    <submittedName>
        <fullName evidence="2">Uncharacterized protein</fullName>
    </submittedName>
</protein>
<dbReference type="Proteomes" id="UP000438429">
    <property type="component" value="Unassembled WGS sequence"/>
</dbReference>
<proteinExistence type="predicted"/>
<sequence length="194" mass="21414">MEVVTSRLYNLTKTKKETGFGKVSKVLGSHLKRSTEWRTCLDVIACLRTVQRSVVSEEQVVLLCLHKKGADRWGMRNIRKTESSDGGHERGEYKGQPDGEQAGKDAARSPVELPTQPLRADRFDLLACLSKVQAQVPKSNNNEGYNVHPLNPAAPADDDVSEEVCGAVLLCAFCEKQRAEHPRGAAQLLTTPYI</sequence>
<evidence type="ECO:0000256" key="1">
    <source>
        <dbReference type="SAM" id="MobiDB-lite"/>
    </source>
</evidence>
<feature type="region of interest" description="Disordered" evidence="1">
    <location>
        <begin position="76"/>
        <end position="110"/>
    </location>
</feature>
<dbReference type="AlphaFoldDB" id="A0A6A4TKM8"/>
<reference evidence="2 3" key="1">
    <citation type="submission" date="2019-06" db="EMBL/GenBank/DDBJ databases">
        <title>Draft genomes of female and male turbot (Scophthalmus maximus).</title>
        <authorList>
            <person name="Xu H."/>
            <person name="Xu X.-W."/>
            <person name="Shao C."/>
            <person name="Chen S."/>
        </authorList>
    </citation>
    <scope>NUCLEOTIDE SEQUENCE [LARGE SCALE GENOMIC DNA]</scope>
    <source>
        <strain evidence="2">Ysfricsl-2016a</strain>
        <tissue evidence="2">Blood</tissue>
    </source>
</reference>
<feature type="compositionally biased region" description="Basic and acidic residues" evidence="1">
    <location>
        <begin position="76"/>
        <end position="107"/>
    </location>
</feature>
<comment type="caution">
    <text evidence="2">The sequence shown here is derived from an EMBL/GenBank/DDBJ whole genome shotgun (WGS) entry which is preliminary data.</text>
</comment>